<dbReference type="InParanoid" id="B9RPV6"/>
<gene>
    <name evidence="1" type="ORF">RCOM_1542070</name>
</gene>
<evidence type="ECO:0000313" key="1">
    <source>
        <dbReference type="EMBL" id="EEF46614.1"/>
    </source>
</evidence>
<evidence type="ECO:0000313" key="2">
    <source>
        <dbReference type="Proteomes" id="UP000008311"/>
    </source>
</evidence>
<protein>
    <submittedName>
        <fullName evidence="1">Uncharacterized protein</fullName>
    </submittedName>
</protein>
<dbReference type="AlphaFoldDB" id="B9RPV6"/>
<dbReference type="Proteomes" id="UP000008311">
    <property type="component" value="Unassembled WGS sequence"/>
</dbReference>
<keyword evidence="2" id="KW-1185">Reference proteome</keyword>
<accession>B9RPV6</accession>
<sequence>MRIFGPKSLQQAYALPRLQDSYLSTTKALKSYLSKPYPVANSFSNTTSTTKTTMLNPKPPLLPTHAQTFKQVPPHNTKTIPISTQNNNKFAPLRTKSVMRSLSLGINVKKKHLHMVVVQDYLEEEEQAGDEALSWSNEENNDIEPLFMYHAISSFIKKSY</sequence>
<organism evidence="1 2">
    <name type="scientific">Ricinus communis</name>
    <name type="common">Castor bean</name>
    <dbReference type="NCBI Taxonomy" id="3988"/>
    <lineage>
        <taxon>Eukaryota</taxon>
        <taxon>Viridiplantae</taxon>
        <taxon>Streptophyta</taxon>
        <taxon>Embryophyta</taxon>
        <taxon>Tracheophyta</taxon>
        <taxon>Spermatophyta</taxon>
        <taxon>Magnoliopsida</taxon>
        <taxon>eudicotyledons</taxon>
        <taxon>Gunneridae</taxon>
        <taxon>Pentapetalae</taxon>
        <taxon>rosids</taxon>
        <taxon>fabids</taxon>
        <taxon>Malpighiales</taxon>
        <taxon>Euphorbiaceae</taxon>
        <taxon>Acalyphoideae</taxon>
        <taxon>Acalypheae</taxon>
        <taxon>Ricinus</taxon>
    </lineage>
</organism>
<proteinExistence type="predicted"/>
<dbReference type="EMBL" id="EQ973797">
    <property type="protein sequence ID" value="EEF46614.1"/>
    <property type="molecule type" value="Genomic_DNA"/>
</dbReference>
<name>B9RPV6_RICCO</name>
<reference evidence="2" key="1">
    <citation type="journal article" date="2010" name="Nat. Biotechnol.">
        <title>Draft genome sequence of the oilseed species Ricinus communis.</title>
        <authorList>
            <person name="Chan A.P."/>
            <person name="Crabtree J."/>
            <person name="Zhao Q."/>
            <person name="Lorenzi H."/>
            <person name="Orvis J."/>
            <person name="Puiu D."/>
            <person name="Melake-Berhan A."/>
            <person name="Jones K.M."/>
            <person name="Redman J."/>
            <person name="Chen G."/>
            <person name="Cahoon E.B."/>
            <person name="Gedil M."/>
            <person name="Stanke M."/>
            <person name="Haas B.J."/>
            <person name="Wortman J.R."/>
            <person name="Fraser-Liggett C.M."/>
            <person name="Ravel J."/>
            <person name="Rabinowicz P.D."/>
        </authorList>
    </citation>
    <scope>NUCLEOTIDE SEQUENCE [LARGE SCALE GENOMIC DNA]</scope>
    <source>
        <strain evidence="2">cv. Hale</strain>
    </source>
</reference>